<dbReference type="CDD" id="cd05476">
    <property type="entry name" value="pepsin_A_like_plant"/>
    <property type="match status" value="1"/>
</dbReference>
<dbReference type="FunFam" id="2.40.70.10:FF:000046">
    <property type="entry name" value="Aspartic proteinase PCS1"/>
    <property type="match status" value="1"/>
</dbReference>
<dbReference type="Pfam" id="PF14543">
    <property type="entry name" value="TAXi_N"/>
    <property type="match status" value="1"/>
</dbReference>
<dbReference type="GO" id="GO:0004190">
    <property type="term" value="F:aspartic-type endopeptidase activity"/>
    <property type="evidence" value="ECO:0007669"/>
    <property type="project" value="UniProtKB-KW"/>
</dbReference>
<dbReference type="Pfam" id="PF14541">
    <property type="entry name" value="TAXi_C"/>
    <property type="match status" value="1"/>
</dbReference>
<evidence type="ECO:0000256" key="5">
    <source>
        <dbReference type="ARBA" id="ARBA00023180"/>
    </source>
</evidence>
<evidence type="ECO:0000313" key="9">
    <source>
        <dbReference type="EMBL" id="CAJ1799781.1"/>
    </source>
</evidence>
<keyword evidence="10" id="KW-1185">Reference proteome</keyword>
<evidence type="ECO:0000256" key="7">
    <source>
        <dbReference type="SAM" id="Phobius"/>
    </source>
</evidence>
<evidence type="ECO:0000313" key="10">
    <source>
        <dbReference type="Proteomes" id="UP001189624"/>
    </source>
</evidence>
<dbReference type="Proteomes" id="UP001189624">
    <property type="component" value="Chromosome 1"/>
</dbReference>
<keyword evidence="3" id="KW-0064">Aspartyl protease</keyword>
<feature type="active site" evidence="6">
    <location>
        <position position="84"/>
    </location>
</feature>
<dbReference type="FunFam" id="2.40.70.10:FF:000073">
    <property type="entry name" value="Aspartic proteinase PCS1"/>
    <property type="match status" value="1"/>
</dbReference>
<sequence>MRPKTTCNNHTILIPCFNLAILLILQTPLIMCEAKTLTLPLKSQVIPSGYLPRPPNKLRFNHNVSLTISITVGTPPQNVSMVIDTGSELSWLHCNNTNTTRFIPDPIFNPNSSSSYLPISCSSSTCTTRTRDFPIPASCDSNNLCHATLSYADASSSEGNLASDTFGFGSSVNPGVVFGCMNSPFTTNPDSNTTGLMGMNLGSLSLVSQIKIPKFSYCISGSDFSGILLLGESNFSWGGSLNYTSLVQISTPLPYFDRSAYTVRFKGIKVSDKLLNISDNFLVPDHTGAGQTMFDLGTQFTFLLGPVYNALRDEFLNQTIGTLRVLDDPNFVFQIAMDLCYRVPMNWSEVPELPSVSLVFEGAEMRISGDQLLYRVPGLVRGNDSIYCLTFGNSDLLGVEAFIIGHHQQQNMWMEFDLVEHRVGLAHAQCDLVGQKLLGLR</sequence>
<protein>
    <recommendedName>
        <fullName evidence="8">Peptidase A1 domain-containing protein</fullName>
    </recommendedName>
</protein>
<comment type="similarity">
    <text evidence="1">Belongs to the peptidase A1 family.</text>
</comment>
<dbReference type="InterPro" id="IPR001461">
    <property type="entry name" value="Aspartic_peptidase_A1"/>
</dbReference>
<keyword evidence="2" id="KW-0645">Protease</keyword>
<keyword evidence="7" id="KW-0812">Transmembrane</keyword>
<keyword evidence="4" id="KW-0378">Hydrolase</keyword>
<evidence type="ECO:0000256" key="4">
    <source>
        <dbReference type="ARBA" id="ARBA00022801"/>
    </source>
</evidence>
<dbReference type="InterPro" id="IPR034161">
    <property type="entry name" value="Pepsin-like_plant"/>
</dbReference>
<evidence type="ECO:0000256" key="1">
    <source>
        <dbReference type="ARBA" id="ARBA00007447"/>
    </source>
</evidence>
<feature type="transmembrane region" description="Helical" evidence="7">
    <location>
        <begin position="12"/>
        <end position="31"/>
    </location>
</feature>
<dbReference type="InterPro" id="IPR032861">
    <property type="entry name" value="TAXi_N"/>
</dbReference>
<dbReference type="Gene3D" id="2.40.70.10">
    <property type="entry name" value="Acid Proteases"/>
    <property type="match status" value="2"/>
</dbReference>
<evidence type="ECO:0000256" key="6">
    <source>
        <dbReference type="PIRSR" id="PIRSR601461-1"/>
    </source>
</evidence>
<dbReference type="InterPro" id="IPR021109">
    <property type="entry name" value="Peptidase_aspartic_dom_sf"/>
</dbReference>
<name>A0AA86RT53_9FABA</name>
<feature type="active site" evidence="6">
    <location>
        <position position="295"/>
    </location>
</feature>
<dbReference type="EMBL" id="OY731398">
    <property type="protein sequence ID" value="CAJ1799781.1"/>
    <property type="molecule type" value="Genomic_DNA"/>
</dbReference>
<proteinExistence type="inferred from homology"/>
<dbReference type="GO" id="GO:0006508">
    <property type="term" value="P:proteolysis"/>
    <property type="evidence" value="ECO:0007669"/>
    <property type="project" value="UniProtKB-KW"/>
</dbReference>
<evidence type="ECO:0000259" key="8">
    <source>
        <dbReference type="PROSITE" id="PS51767"/>
    </source>
</evidence>
<dbReference type="InterPro" id="IPR001969">
    <property type="entry name" value="Aspartic_peptidase_AS"/>
</dbReference>
<keyword evidence="7" id="KW-1133">Transmembrane helix</keyword>
<dbReference type="PANTHER" id="PTHR47965">
    <property type="entry name" value="ASPARTYL PROTEASE-RELATED"/>
    <property type="match status" value="1"/>
</dbReference>
<evidence type="ECO:0000256" key="3">
    <source>
        <dbReference type="ARBA" id="ARBA00022750"/>
    </source>
</evidence>
<evidence type="ECO:0000256" key="2">
    <source>
        <dbReference type="ARBA" id="ARBA00022670"/>
    </source>
</evidence>
<dbReference type="SUPFAM" id="SSF50630">
    <property type="entry name" value="Acid proteases"/>
    <property type="match status" value="1"/>
</dbReference>
<dbReference type="PANTHER" id="PTHR47965:SF77">
    <property type="entry name" value="ASPARTIC PROTEINASE PCS1"/>
    <property type="match status" value="1"/>
</dbReference>
<dbReference type="PROSITE" id="PS00141">
    <property type="entry name" value="ASP_PROTEASE"/>
    <property type="match status" value="1"/>
</dbReference>
<dbReference type="InterPro" id="IPR032799">
    <property type="entry name" value="TAXi_C"/>
</dbReference>
<dbReference type="Gramene" id="rna-AYBTSS11_LOCUS609">
    <property type="protein sequence ID" value="CAJ1799781.1"/>
    <property type="gene ID" value="gene-AYBTSS11_LOCUS609"/>
</dbReference>
<dbReference type="PROSITE" id="PS51767">
    <property type="entry name" value="PEPTIDASE_A1"/>
    <property type="match status" value="1"/>
</dbReference>
<reference evidence="9" key="1">
    <citation type="submission" date="2023-10" db="EMBL/GenBank/DDBJ databases">
        <authorList>
            <person name="Domelevo Entfellner J.-B."/>
        </authorList>
    </citation>
    <scope>NUCLEOTIDE SEQUENCE</scope>
</reference>
<dbReference type="InterPro" id="IPR033121">
    <property type="entry name" value="PEPTIDASE_A1"/>
</dbReference>
<keyword evidence="7" id="KW-0472">Membrane</keyword>
<gene>
    <name evidence="9" type="ORF">AYBTSS11_LOCUS609</name>
</gene>
<dbReference type="AlphaFoldDB" id="A0AA86RT53"/>
<organism evidence="9 10">
    <name type="scientific">Sphenostylis stenocarpa</name>
    <dbReference type="NCBI Taxonomy" id="92480"/>
    <lineage>
        <taxon>Eukaryota</taxon>
        <taxon>Viridiplantae</taxon>
        <taxon>Streptophyta</taxon>
        <taxon>Embryophyta</taxon>
        <taxon>Tracheophyta</taxon>
        <taxon>Spermatophyta</taxon>
        <taxon>Magnoliopsida</taxon>
        <taxon>eudicotyledons</taxon>
        <taxon>Gunneridae</taxon>
        <taxon>Pentapetalae</taxon>
        <taxon>rosids</taxon>
        <taxon>fabids</taxon>
        <taxon>Fabales</taxon>
        <taxon>Fabaceae</taxon>
        <taxon>Papilionoideae</taxon>
        <taxon>50 kb inversion clade</taxon>
        <taxon>NPAAA clade</taxon>
        <taxon>indigoferoid/millettioid clade</taxon>
        <taxon>Phaseoleae</taxon>
        <taxon>Sphenostylis</taxon>
    </lineage>
</organism>
<feature type="domain" description="Peptidase A1" evidence="8">
    <location>
        <begin position="66"/>
        <end position="426"/>
    </location>
</feature>
<keyword evidence="5" id="KW-0325">Glycoprotein</keyword>
<accession>A0AA86RT53</accession>